<evidence type="ECO:0000259" key="6">
    <source>
        <dbReference type="Pfam" id="PF23892"/>
    </source>
</evidence>
<evidence type="ECO:0000256" key="4">
    <source>
        <dbReference type="ARBA" id="ARBA00022803"/>
    </source>
</evidence>
<feature type="domain" description="Cytochrome c-type biogenesis protein H TPR" evidence="7">
    <location>
        <begin position="126"/>
        <end position="258"/>
    </location>
</feature>
<dbReference type="InterPro" id="IPR017560">
    <property type="entry name" value="Cyt_c_biogenesis_CcmI"/>
</dbReference>
<name>A0A011MH26_9PROT</name>
<evidence type="ECO:0000313" key="8">
    <source>
        <dbReference type="EMBL" id="EXI69203.1"/>
    </source>
</evidence>
<dbReference type="Pfam" id="PF23914">
    <property type="entry name" value="TPR_CcmH_CycH"/>
    <property type="match status" value="1"/>
</dbReference>
<organism evidence="8 9">
    <name type="scientific">Candidatus Accumulibacter adjunctus</name>
    <dbReference type="NCBI Taxonomy" id="1454001"/>
    <lineage>
        <taxon>Bacteria</taxon>
        <taxon>Pseudomonadati</taxon>
        <taxon>Pseudomonadota</taxon>
        <taxon>Betaproteobacteria</taxon>
        <taxon>Candidatus Accumulibacter</taxon>
    </lineage>
</organism>
<dbReference type="InterPro" id="IPR056413">
    <property type="entry name" value="TPR_CcmH_CycH"/>
</dbReference>
<evidence type="ECO:0000313" key="9">
    <source>
        <dbReference type="Proteomes" id="UP000020218"/>
    </source>
</evidence>
<evidence type="ECO:0000256" key="1">
    <source>
        <dbReference type="ARBA" id="ARBA00004196"/>
    </source>
</evidence>
<dbReference type="PANTHER" id="PTHR47870:SF1">
    <property type="entry name" value="CYTOCHROME C-TYPE BIOGENESIS PROTEIN CCMH"/>
    <property type="match status" value="1"/>
</dbReference>
<keyword evidence="9" id="KW-1185">Reference proteome</keyword>
<reference evidence="8" key="1">
    <citation type="submission" date="2014-02" db="EMBL/GenBank/DDBJ databases">
        <title>Expanding our view of genomic diversity in Candidatus Accumulibacter clades.</title>
        <authorList>
            <person name="Skennerton C.T."/>
            <person name="Barr J.J."/>
            <person name="Slater F.R."/>
            <person name="Bond P.L."/>
            <person name="Tyson G.W."/>
        </authorList>
    </citation>
    <scope>NUCLEOTIDE SEQUENCE [LARGE SCALE GENOMIC DNA]</scope>
</reference>
<dbReference type="InterPro" id="IPR056412">
    <property type="entry name" value="Ig_CycH"/>
</dbReference>
<comment type="subcellular location">
    <subcellularLocation>
        <location evidence="1">Cell envelope</location>
    </subcellularLocation>
</comment>
<accession>A0A011MH26</accession>
<proteinExistence type="predicted"/>
<dbReference type="GO" id="GO:0030313">
    <property type="term" value="C:cell envelope"/>
    <property type="evidence" value="ECO:0007669"/>
    <property type="project" value="UniProtKB-SubCell"/>
</dbReference>
<feature type="domain" description="Cytochrome c-type biogenesis protein H Ig-like" evidence="6">
    <location>
        <begin position="296"/>
        <end position="400"/>
    </location>
</feature>
<keyword evidence="2" id="KW-0677">Repeat</keyword>
<keyword evidence="3" id="KW-0201">Cytochrome c-type biogenesis</keyword>
<dbReference type="Pfam" id="PF23892">
    <property type="entry name" value="Ig_CycH"/>
    <property type="match status" value="1"/>
</dbReference>
<dbReference type="InterPro" id="IPR011990">
    <property type="entry name" value="TPR-like_helical_dom_sf"/>
</dbReference>
<dbReference type="PATRIC" id="fig|1454001.3.peg.373"/>
<dbReference type="Proteomes" id="UP000020218">
    <property type="component" value="Unassembled WGS sequence"/>
</dbReference>
<dbReference type="EMBL" id="JFAX01000002">
    <property type="protein sequence ID" value="EXI69203.1"/>
    <property type="molecule type" value="Genomic_DNA"/>
</dbReference>
<dbReference type="SUPFAM" id="SSF48452">
    <property type="entry name" value="TPR-like"/>
    <property type="match status" value="1"/>
</dbReference>
<dbReference type="PANTHER" id="PTHR47870">
    <property type="entry name" value="CYTOCHROME C-TYPE BIOGENESIS PROTEIN CCMH"/>
    <property type="match status" value="1"/>
</dbReference>
<dbReference type="STRING" id="1454001.AW08_00410"/>
<keyword evidence="4" id="KW-0802">TPR repeat</keyword>
<dbReference type="AlphaFoldDB" id="A0A011MH26"/>
<dbReference type="NCBIfam" id="TIGR03142">
    <property type="entry name" value="cytochro_ccmI"/>
    <property type="match status" value="1"/>
</dbReference>
<protein>
    <submittedName>
        <fullName evidence="8">Formate-dependent nitrite reductase complex subunit NrfG</fullName>
    </submittedName>
</protein>
<dbReference type="GO" id="GO:0017004">
    <property type="term" value="P:cytochrome complex assembly"/>
    <property type="evidence" value="ECO:0007669"/>
    <property type="project" value="UniProtKB-KW"/>
</dbReference>
<evidence type="ECO:0000256" key="5">
    <source>
        <dbReference type="SAM" id="Coils"/>
    </source>
</evidence>
<feature type="coiled-coil region" evidence="5">
    <location>
        <begin position="33"/>
        <end position="82"/>
    </location>
</feature>
<evidence type="ECO:0000256" key="2">
    <source>
        <dbReference type="ARBA" id="ARBA00022737"/>
    </source>
</evidence>
<dbReference type="Gene3D" id="1.25.40.10">
    <property type="entry name" value="Tetratricopeptide repeat domain"/>
    <property type="match status" value="1"/>
</dbReference>
<sequence length="404" mass="42417">MTAFIIGAALLLAVALAILLPPLWRSAPPAAGADRRETHLAIFRDQLAELERERDEGTLGAAEEAQARSELQRRLLDEVETQPAAALTQGGGRRTALFLVVVMPLAAAAGYALLGNPGALNPLQRQARIAPEQIDAMIGGLVEKLKKNPEDGKGWVMLARSYKVLERYPEAADAYARAGSVVDQDAGLLADYAEVLSQVHGGSLQGKAGELIKRALEIDPNEAQALLLAGAAARERQDFAAAADYWSRLLSQLEPGSDEAKTVAAAIGEARELAAARAAGGTTSAKATSGAAQVAGEVTLSGRLAGRARPDDVVFVFARAEEGPRMPLAAMRATVADLPLNFHLDDSMALAGGRKLSDFASVTVEARITRAGNASTSSGDLFGRIAGVKPGNRKLRLVIDQVQP</sequence>
<gene>
    <name evidence="8" type="primary">nrfG</name>
    <name evidence="8" type="ORF">AW08_00410</name>
</gene>
<comment type="caution">
    <text evidence="8">The sequence shown here is derived from an EMBL/GenBank/DDBJ whole genome shotgun (WGS) entry which is preliminary data.</text>
</comment>
<keyword evidence="5" id="KW-0175">Coiled coil</keyword>
<dbReference type="InterPro" id="IPR051263">
    <property type="entry name" value="C-type_cytochrome_biogenesis"/>
</dbReference>
<evidence type="ECO:0000256" key="3">
    <source>
        <dbReference type="ARBA" id="ARBA00022748"/>
    </source>
</evidence>
<evidence type="ECO:0000259" key="7">
    <source>
        <dbReference type="Pfam" id="PF23914"/>
    </source>
</evidence>